<reference evidence="2 3" key="1">
    <citation type="submission" date="2007-03" db="EMBL/GenBank/DDBJ databases">
        <title>Complete sequence of Desulfotomaculum reducens MI-1.</title>
        <authorList>
            <consortium name="US DOE Joint Genome Institute"/>
            <person name="Copeland A."/>
            <person name="Lucas S."/>
            <person name="Lapidus A."/>
            <person name="Barry K."/>
            <person name="Detter J.C."/>
            <person name="Glavina del Rio T."/>
            <person name="Hammon N."/>
            <person name="Israni S."/>
            <person name="Dalin E."/>
            <person name="Tice H."/>
            <person name="Pitluck S."/>
            <person name="Sims D."/>
            <person name="Brettin T."/>
            <person name="Bruce D."/>
            <person name="Han C."/>
            <person name="Tapia R."/>
            <person name="Schmutz J."/>
            <person name="Larimer F."/>
            <person name="Land M."/>
            <person name="Hauser L."/>
            <person name="Kyrpides N."/>
            <person name="Kim E."/>
            <person name="Tebo B.M."/>
            <person name="Richardson P."/>
        </authorList>
    </citation>
    <scope>NUCLEOTIDE SEQUENCE [LARGE SCALE GENOMIC DNA]</scope>
    <source>
        <strain evidence="2 3">MI-1</strain>
    </source>
</reference>
<dbReference type="STRING" id="349161.Dred_2801"/>
<evidence type="ECO:0000256" key="1">
    <source>
        <dbReference type="SAM" id="MobiDB-lite"/>
    </source>
</evidence>
<name>A4J8A2_DESRM</name>
<gene>
    <name evidence="2" type="ordered locus">Dred_2801</name>
</gene>
<dbReference type="EMBL" id="CP000612">
    <property type="protein sequence ID" value="ABO51305.1"/>
    <property type="molecule type" value="Genomic_DNA"/>
</dbReference>
<organism evidence="2 3">
    <name type="scientific">Desulforamulus reducens (strain ATCC BAA-1160 / DSM 100696 / MI-1)</name>
    <name type="common">Desulfotomaculum reducens</name>
    <dbReference type="NCBI Taxonomy" id="349161"/>
    <lineage>
        <taxon>Bacteria</taxon>
        <taxon>Bacillati</taxon>
        <taxon>Bacillota</taxon>
        <taxon>Clostridia</taxon>
        <taxon>Eubacteriales</taxon>
        <taxon>Peptococcaceae</taxon>
        <taxon>Desulforamulus</taxon>
    </lineage>
</organism>
<dbReference type="KEGG" id="drm:Dred_2801"/>
<feature type="region of interest" description="Disordered" evidence="1">
    <location>
        <begin position="36"/>
        <end position="55"/>
    </location>
</feature>
<protein>
    <submittedName>
        <fullName evidence="2">Uncharacterized protein</fullName>
    </submittedName>
</protein>
<keyword evidence="3" id="KW-1185">Reference proteome</keyword>
<dbReference type="Proteomes" id="UP000001556">
    <property type="component" value="Chromosome"/>
</dbReference>
<proteinExistence type="predicted"/>
<dbReference type="AlphaFoldDB" id="A4J8A2"/>
<feature type="compositionally biased region" description="Basic and acidic residues" evidence="1">
    <location>
        <begin position="41"/>
        <end position="52"/>
    </location>
</feature>
<evidence type="ECO:0000313" key="3">
    <source>
        <dbReference type="Proteomes" id="UP000001556"/>
    </source>
</evidence>
<sequence>MRIIVTQNELLKMSAKEREDYLLVVLQRKLTELKNSAAHSEATEEQHHHGPEFQRGMTAGFVSGLGFAARLLSTEKEITVKIMEQLNDYNIWAQSFNRQSRGNNQQK</sequence>
<dbReference type="HOGENOM" id="CLU_2449822_0_0_9"/>
<accession>A4J8A2</accession>
<evidence type="ECO:0000313" key="2">
    <source>
        <dbReference type="EMBL" id="ABO51305.1"/>
    </source>
</evidence>